<evidence type="ECO:0000256" key="1">
    <source>
        <dbReference type="SAM" id="SignalP"/>
    </source>
</evidence>
<sequence>MRSRTPARPGLRAVAACIMAAAVTSALAWPAWDGLEVRPQEGPGCRLPLAGGETFVLAFTHSVDRLPVEDHYRVEDGRIVQEATRLRQFGAGMGHIHGVGEGRADGDWWEVTGMGREVGDLVVRAGGPQVGHLLHHPGGTVALSGRWAGQRVTIRPERQSTIQRALSSLGGPCGADSQTVPEEAP</sequence>
<dbReference type="EMBL" id="BAAAMJ010000001">
    <property type="protein sequence ID" value="GAA1895341.1"/>
    <property type="molecule type" value="Genomic_DNA"/>
</dbReference>
<reference evidence="3" key="1">
    <citation type="journal article" date="2019" name="Int. J. Syst. Evol. Microbiol.">
        <title>The Global Catalogue of Microorganisms (GCM) 10K type strain sequencing project: providing services to taxonomists for standard genome sequencing and annotation.</title>
        <authorList>
            <consortium name="The Broad Institute Genomics Platform"/>
            <consortium name="The Broad Institute Genome Sequencing Center for Infectious Disease"/>
            <person name="Wu L."/>
            <person name="Ma J."/>
        </authorList>
    </citation>
    <scope>NUCLEOTIDE SEQUENCE [LARGE SCALE GENOMIC DNA]</scope>
    <source>
        <strain evidence="3">JCM 13581</strain>
    </source>
</reference>
<feature type="signal peptide" evidence="1">
    <location>
        <begin position="1"/>
        <end position="28"/>
    </location>
</feature>
<proteinExistence type="predicted"/>
<protein>
    <recommendedName>
        <fullName evidence="4">DUF1850 domain-containing protein</fullName>
    </recommendedName>
</protein>
<evidence type="ECO:0008006" key="4">
    <source>
        <dbReference type="Google" id="ProtNLM"/>
    </source>
</evidence>
<dbReference type="Pfam" id="PF08905">
    <property type="entry name" value="DUF1850"/>
    <property type="match status" value="1"/>
</dbReference>
<keyword evidence="1" id="KW-0732">Signal</keyword>
<accession>A0ABP5A1A7</accession>
<name>A0ABP5A1A7_9ACTN</name>
<evidence type="ECO:0000313" key="2">
    <source>
        <dbReference type="EMBL" id="GAA1895341.1"/>
    </source>
</evidence>
<evidence type="ECO:0000313" key="3">
    <source>
        <dbReference type="Proteomes" id="UP001501303"/>
    </source>
</evidence>
<dbReference type="Proteomes" id="UP001501303">
    <property type="component" value="Unassembled WGS sequence"/>
</dbReference>
<keyword evidence="3" id="KW-1185">Reference proteome</keyword>
<feature type="chain" id="PRO_5045319561" description="DUF1850 domain-containing protein" evidence="1">
    <location>
        <begin position="29"/>
        <end position="185"/>
    </location>
</feature>
<comment type="caution">
    <text evidence="2">The sequence shown here is derived from an EMBL/GenBank/DDBJ whole genome shotgun (WGS) entry which is preliminary data.</text>
</comment>
<gene>
    <name evidence="2" type="ORF">GCM10009716_01560</name>
</gene>
<organism evidence="2 3">
    <name type="scientific">Streptomyces sodiiphilus</name>
    <dbReference type="NCBI Taxonomy" id="226217"/>
    <lineage>
        <taxon>Bacteria</taxon>
        <taxon>Bacillati</taxon>
        <taxon>Actinomycetota</taxon>
        <taxon>Actinomycetes</taxon>
        <taxon>Kitasatosporales</taxon>
        <taxon>Streptomycetaceae</taxon>
        <taxon>Streptomyces</taxon>
    </lineage>
</organism>
<dbReference type="InterPro" id="IPR015001">
    <property type="entry name" value="DUF1850"/>
</dbReference>